<proteinExistence type="predicted"/>
<dbReference type="AlphaFoldDB" id="A0A067PX39"/>
<protein>
    <submittedName>
        <fullName evidence="1">Uncharacterized protein</fullName>
    </submittedName>
</protein>
<sequence length="108" mass="12467">MPKRKRAESTRINNLGGFIKKKPKICTDEDKENVSLPKRLILNESAQHVQETSQKSRSPPGTNSWTWVLRLSRFLRLALQTPFITTLNPYLKELTLMAREMGTREMPA</sequence>
<reference evidence="2" key="1">
    <citation type="journal article" date="2014" name="Proc. Natl. Acad. Sci. U.S.A.">
        <title>Extensive sampling of basidiomycete genomes demonstrates inadequacy of the white-rot/brown-rot paradigm for wood decay fungi.</title>
        <authorList>
            <person name="Riley R."/>
            <person name="Salamov A.A."/>
            <person name="Brown D.W."/>
            <person name="Nagy L.G."/>
            <person name="Floudas D."/>
            <person name="Held B.W."/>
            <person name="Levasseur A."/>
            <person name="Lombard V."/>
            <person name="Morin E."/>
            <person name="Otillar R."/>
            <person name="Lindquist E.A."/>
            <person name="Sun H."/>
            <person name="LaButti K.M."/>
            <person name="Schmutz J."/>
            <person name="Jabbour D."/>
            <person name="Luo H."/>
            <person name="Baker S.E."/>
            <person name="Pisabarro A.G."/>
            <person name="Walton J.D."/>
            <person name="Blanchette R.A."/>
            <person name="Henrissat B."/>
            <person name="Martin F."/>
            <person name="Cullen D."/>
            <person name="Hibbett D.S."/>
            <person name="Grigoriev I.V."/>
        </authorList>
    </citation>
    <scope>NUCLEOTIDE SEQUENCE [LARGE SCALE GENOMIC DNA]</scope>
    <source>
        <strain evidence="2">MUCL 33604</strain>
    </source>
</reference>
<dbReference type="Proteomes" id="UP000027265">
    <property type="component" value="Unassembled WGS sequence"/>
</dbReference>
<dbReference type="EMBL" id="KL197715">
    <property type="protein sequence ID" value="KDQ59388.1"/>
    <property type="molecule type" value="Genomic_DNA"/>
</dbReference>
<accession>A0A067PX39</accession>
<evidence type="ECO:0000313" key="1">
    <source>
        <dbReference type="EMBL" id="KDQ59388.1"/>
    </source>
</evidence>
<dbReference type="InParanoid" id="A0A067PX39"/>
<dbReference type="HOGENOM" id="CLU_2197361_0_0_1"/>
<gene>
    <name evidence="1" type="ORF">JAAARDRAFT_32948</name>
</gene>
<evidence type="ECO:0000313" key="2">
    <source>
        <dbReference type="Proteomes" id="UP000027265"/>
    </source>
</evidence>
<name>A0A067PX39_9AGAM</name>
<keyword evidence="2" id="KW-1185">Reference proteome</keyword>
<organism evidence="1 2">
    <name type="scientific">Jaapia argillacea MUCL 33604</name>
    <dbReference type="NCBI Taxonomy" id="933084"/>
    <lineage>
        <taxon>Eukaryota</taxon>
        <taxon>Fungi</taxon>
        <taxon>Dikarya</taxon>
        <taxon>Basidiomycota</taxon>
        <taxon>Agaricomycotina</taxon>
        <taxon>Agaricomycetes</taxon>
        <taxon>Agaricomycetidae</taxon>
        <taxon>Jaapiales</taxon>
        <taxon>Jaapiaceae</taxon>
        <taxon>Jaapia</taxon>
    </lineage>
</organism>